<evidence type="ECO:0000313" key="1">
    <source>
        <dbReference type="EMBL" id="CAJ2661050.1"/>
    </source>
</evidence>
<comment type="caution">
    <text evidence="1">The sequence shown here is derived from an EMBL/GenBank/DDBJ whole genome shotgun (WGS) entry which is preliminary data.</text>
</comment>
<evidence type="ECO:0000313" key="2">
    <source>
        <dbReference type="Proteomes" id="UP001177021"/>
    </source>
</evidence>
<dbReference type="EMBL" id="CASHSV030000311">
    <property type="protein sequence ID" value="CAJ2661050.1"/>
    <property type="molecule type" value="Genomic_DNA"/>
</dbReference>
<name>A0ACB0KV51_TRIPR</name>
<organism evidence="1 2">
    <name type="scientific">Trifolium pratense</name>
    <name type="common">Red clover</name>
    <dbReference type="NCBI Taxonomy" id="57577"/>
    <lineage>
        <taxon>Eukaryota</taxon>
        <taxon>Viridiplantae</taxon>
        <taxon>Streptophyta</taxon>
        <taxon>Embryophyta</taxon>
        <taxon>Tracheophyta</taxon>
        <taxon>Spermatophyta</taxon>
        <taxon>Magnoliopsida</taxon>
        <taxon>eudicotyledons</taxon>
        <taxon>Gunneridae</taxon>
        <taxon>Pentapetalae</taxon>
        <taxon>rosids</taxon>
        <taxon>fabids</taxon>
        <taxon>Fabales</taxon>
        <taxon>Fabaceae</taxon>
        <taxon>Papilionoideae</taxon>
        <taxon>50 kb inversion clade</taxon>
        <taxon>NPAAA clade</taxon>
        <taxon>Hologalegina</taxon>
        <taxon>IRL clade</taxon>
        <taxon>Trifolieae</taxon>
        <taxon>Trifolium</taxon>
    </lineage>
</organism>
<proteinExistence type="predicted"/>
<gene>
    <name evidence="1" type="ORF">MILVUS5_LOCUS26853</name>
</gene>
<keyword evidence="2" id="KW-1185">Reference proteome</keyword>
<dbReference type="Proteomes" id="UP001177021">
    <property type="component" value="Unassembled WGS sequence"/>
</dbReference>
<sequence length="165" mass="17671">MGISASKRVNNSFQNSDRFNSACDSAFSQCLSLTQHAFEGVLPYQLKTASDQIHTIISDHPLIHKWVPQPPDRTQVDSALRHILPSDHGSDNVLRLPMFKDWARYLYTDAVLSSATKALIVRVPVGVAGIVGIGAVAHSGPALVGTFVGAYSLGVALSIFLGLSS</sequence>
<accession>A0ACB0KV51</accession>
<reference evidence="1" key="1">
    <citation type="submission" date="2023-10" db="EMBL/GenBank/DDBJ databases">
        <authorList>
            <person name="Rodriguez Cubillos JULIANA M."/>
            <person name="De Vega J."/>
        </authorList>
    </citation>
    <scope>NUCLEOTIDE SEQUENCE</scope>
</reference>
<protein>
    <submittedName>
        <fullName evidence="1">Uncharacterized protein</fullName>
    </submittedName>
</protein>